<feature type="transmembrane region" description="Helical" evidence="1">
    <location>
        <begin position="101"/>
        <end position="124"/>
    </location>
</feature>
<reference evidence="2 3" key="1">
    <citation type="journal article" date="2020" name="Int. J. Syst. Evol. Microbiol.">
        <title>Reclassification of Streptomyces castelarensis and Streptomyces sporoclivatus as later heterotypic synonyms of Streptomyces antimycoticus.</title>
        <authorList>
            <person name="Komaki H."/>
            <person name="Tamura T."/>
        </authorList>
    </citation>
    <scope>NUCLEOTIDE SEQUENCE [LARGE SCALE GENOMIC DNA]</scope>
    <source>
        <strain evidence="2 3">NBRC 13459</strain>
    </source>
</reference>
<organism evidence="2 3">
    <name type="scientific">Streptomyces violaceusniger</name>
    <dbReference type="NCBI Taxonomy" id="68280"/>
    <lineage>
        <taxon>Bacteria</taxon>
        <taxon>Bacillati</taxon>
        <taxon>Actinomycetota</taxon>
        <taxon>Actinomycetes</taxon>
        <taxon>Kitasatosporales</taxon>
        <taxon>Streptomycetaceae</taxon>
        <taxon>Streptomyces</taxon>
        <taxon>Streptomyces violaceusniger group</taxon>
    </lineage>
</organism>
<name>A0A4D4KZ62_STRVO</name>
<gene>
    <name evidence="2" type="ORF">SVIO_052240</name>
</gene>
<comment type="caution">
    <text evidence="2">The sequence shown here is derived from an EMBL/GenBank/DDBJ whole genome shotgun (WGS) entry which is preliminary data.</text>
</comment>
<dbReference type="AlphaFoldDB" id="A0A4D4KZ62"/>
<dbReference type="EMBL" id="BJHW01000001">
    <property type="protein sequence ID" value="GDY54601.1"/>
    <property type="molecule type" value="Genomic_DNA"/>
</dbReference>
<keyword evidence="1" id="KW-1133">Transmembrane helix</keyword>
<feature type="transmembrane region" description="Helical" evidence="1">
    <location>
        <begin position="55"/>
        <end position="80"/>
    </location>
</feature>
<feature type="transmembrane region" description="Helical" evidence="1">
    <location>
        <begin position="20"/>
        <end position="43"/>
    </location>
</feature>
<feature type="transmembrane region" description="Helical" evidence="1">
    <location>
        <begin position="144"/>
        <end position="168"/>
    </location>
</feature>
<evidence type="ECO:0000313" key="2">
    <source>
        <dbReference type="EMBL" id="GDY54601.1"/>
    </source>
</evidence>
<proteinExistence type="predicted"/>
<sequence length="175" mass="19255">MRRPAKDTGTDRPVPRWAEIVAHLIPLVGLPQCIWRLPFAFGFTMGSVESDPTDVWWAVPYIFGLSVLSESFALLSFGLVRGWGEVVPHWIPVLGGRRIPPFAVIVPAALGGLFLTGMLVYWALATFQIGGVSHVAYTNGWWDALATTCIGLLTLWGPLLLALTYAYYRRRGPGS</sequence>
<evidence type="ECO:0000256" key="1">
    <source>
        <dbReference type="SAM" id="Phobius"/>
    </source>
</evidence>
<dbReference type="Proteomes" id="UP000301309">
    <property type="component" value="Unassembled WGS sequence"/>
</dbReference>
<keyword evidence="3" id="KW-1185">Reference proteome</keyword>
<evidence type="ECO:0000313" key="3">
    <source>
        <dbReference type="Proteomes" id="UP000301309"/>
    </source>
</evidence>
<protein>
    <submittedName>
        <fullName evidence="2">Uncharacterized protein</fullName>
    </submittedName>
</protein>
<keyword evidence="1" id="KW-0812">Transmembrane</keyword>
<accession>A0A4D4KZ62</accession>
<keyword evidence="1" id="KW-0472">Membrane</keyword>